<dbReference type="InterPro" id="IPR020945">
    <property type="entry name" value="DMSO/NO3_reduct_chaperone"/>
</dbReference>
<keyword evidence="3" id="KW-1185">Reference proteome</keyword>
<accession>A0A7X6KVV9</accession>
<dbReference type="AlphaFoldDB" id="A0A7X6KVV9"/>
<dbReference type="Pfam" id="PF02613">
    <property type="entry name" value="Nitrate_red_del"/>
    <property type="match status" value="1"/>
</dbReference>
<evidence type="ECO:0000313" key="2">
    <source>
        <dbReference type="EMBL" id="NKY23040.1"/>
    </source>
</evidence>
<reference evidence="2 3" key="1">
    <citation type="submission" date="2020-04" db="EMBL/GenBank/DDBJ databases">
        <title>MicrobeNet Type strains.</title>
        <authorList>
            <person name="Nicholson A.C."/>
        </authorList>
    </citation>
    <scope>NUCLEOTIDE SEQUENCE [LARGE SCALE GENOMIC DNA]</scope>
    <source>
        <strain evidence="2 3">ATCC BAA-788</strain>
    </source>
</reference>
<dbReference type="RefSeq" id="WP_168630162.1">
    <property type="nucleotide sequence ID" value="NZ_BONL01000001.1"/>
</dbReference>
<evidence type="ECO:0000313" key="3">
    <source>
        <dbReference type="Proteomes" id="UP000581206"/>
    </source>
</evidence>
<dbReference type="Gene3D" id="1.10.3480.10">
    <property type="entry name" value="TorD-like"/>
    <property type="match status" value="1"/>
</dbReference>
<proteinExistence type="predicted"/>
<organism evidence="2 3">
    <name type="scientific">Cellulomonas denverensis</name>
    <dbReference type="NCBI Taxonomy" id="264297"/>
    <lineage>
        <taxon>Bacteria</taxon>
        <taxon>Bacillati</taxon>
        <taxon>Actinomycetota</taxon>
        <taxon>Actinomycetes</taxon>
        <taxon>Micrococcales</taxon>
        <taxon>Cellulomonadaceae</taxon>
        <taxon>Cellulomonas</taxon>
    </lineage>
</organism>
<dbReference type="Proteomes" id="UP000581206">
    <property type="component" value="Unassembled WGS sequence"/>
</dbReference>
<dbReference type="InterPro" id="IPR050289">
    <property type="entry name" value="TorD/DmsD_chaperones"/>
</dbReference>
<dbReference type="EMBL" id="JAAXOX010000004">
    <property type="protein sequence ID" value="NKY23040.1"/>
    <property type="molecule type" value="Genomic_DNA"/>
</dbReference>
<dbReference type="PANTHER" id="PTHR34227:SF1">
    <property type="entry name" value="DIMETHYL SULFOXIDE REDUCTASE CHAPERONE-RELATED"/>
    <property type="match status" value="1"/>
</dbReference>
<gene>
    <name evidence="2" type="ORF">HGA03_10240</name>
</gene>
<dbReference type="SUPFAM" id="SSF89155">
    <property type="entry name" value="TorD-like"/>
    <property type="match status" value="1"/>
</dbReference>
<sequence length="221" mass="24073">MTGVDTGRGALAERLDVLAGCYAFTSRLLLAPPDPDLIARLREPGLLAGWPLRDDRSAEGVRLLLDGTRAPALDLGRDFQRLFVGPGHPLAPPYESVHRTADHLVFDEQTAQVREVYRRLGRVAPALNREPDDHLGLELDFLSLLSVRALDAIDAGDVGLLDALLATQQTFLTEHVLCWAGDVTALIAEHARTDFYRGTAALVDGVLAEATRTLVPDKPDR</sequence>
<dbReference type="InterPro" id="IPR036411">
    <property type="entry name" value="TorD-like_sf"/>
</dbReference>
<comment type="caution">
    <text evidence="2">The sequence shown here is derived from an EMBL/GenBank/DDBJ whole genome shotgun (WGS) entry which is preliminary data.</text>
</comment>
<keyword evidence="1" id="KW-0143">Chaperone</keyword>
<protein>
    <submittedName>
        <fullName evidence="2">Molecular chaperone TorD family protein</fullName>
    </submittedName>
</protein>
<dbReference type="PANTHER" id="PTHR34227">
    <property type="entry name" value="CHAPERONE PROTEIN YCDY"/>
    <property type="match status" value="1"/>
</dbReference>
<name>A0A7X6KVV9_9CELL</name>
<evidence type="ECO:0000256" key="1">
    <source>
        <dbReference type="ARBA" id="ARBA00023186"/>
    </source>
</evidence>